<evidence type="ECO:0000313" key="1">
    <source>
        <dbReference type="EMBL" id="EON71790.1"/>
    </source>
</evidence>
<dbReference type="RefSeq" id="WP_010859923.1">
    <property type="nucleotide sequence ID" value="NZ_KB933398.1"/>
</dbReference>
<evidence type="ECO:0000313" key="2">
    <source>
        <dbReference type="Proteomes" id="UP000013911"/>
    </source>
</evidence>
<accession>R7ZCA8</accession>
<dbReference type="PATRIC" id="fig|1285586.5.peg.3058"/>
<dbReference type="OrthoDB" id="2629783at2"/>
<dbReference type="Proteomes" id="UP000013911">
    <property type="component" value="Unassembled WGS sequence"/>
</dbReference>
<dbReference type="AlphaFoldDB" id="R7ZCA8"/>
<dbReference type="HOGENOM" id="CLU_2302466_0_0_9"/>
<dbReference type="EMBL" id="AQPX01000021">
    <property type="protein sequence ID" value="EON71790.1"/>
    <property type="molecule type" value="Genomic_DNA"/>
</dbReference>
<reference evidence="1 2" key="1">
    <citation type="submission" date="2013-04" db="EMBL/GenBank/DDBJ databases">
        <title>Draft genome of the heavy metal tolerant bacterium Lysinibacillus sphaericus strain OT4b.31.</title>
        <authorList>
            <person name="Pena-Montenegro T.D."/>
            <person name="Dussan J."/>
        </authorList>
    </citation>
    <scope>NUCLEOTIDE SEQUENCE [LARGE SCALE GENOMIC DNA]</scope>
    <source>
        <strain evidence="1 2">OT4b.31</strain>
    </source>
</reference>
<gene>
    <name evidence="1" type="ORF">H131_14943</name>
</gene>
<organism evidence="1 2">
    <name type="scientific">Lysinibacillus sphaericus OT4b.31</name>
    <dbReference type="NCBI Taxonomy" id="1285586"/>
    <lineage>
        <taxon>Bacteria</taxon>
        <taxon>Bacillati</taxon>
        <taxon>Bacillota</taxon>
        <taxon>Bacilli</taxon>
        <taxon>Bacillales</taxon>
        <taxon>Bacillaceae</taxon>
        <taxon>Lysinibacillus</taxon>
    </lineage>
</organism>
<evidence type="ECO:0008006" key="3">
    <source>
        <dbReference type="Google" id="ProtNLM"/>
    </source>
</evidence>
<name>R7ZCA8_LYSSH</name>
<sequence>MKNATVTINYESFQSIKDKADRYDKLNRENEQISAEQDKFVELICKCLDNANEQKASENKQYFIAKGIQAICNRYDMDLEIEYGELDEGKGKAPGKKNSP</sequence>
<protein>
    <recommendedName>
        <fullName evidence="3">Phage protein</fullName>
    </recommendedName>
</protein>
<proteinExistence type="predicted"/>
<comment type="caution">
    <text evidence="1">The sequence shown here is derived from an EMBL/GenBank/DDBJ whole genome shotgun (WGS) entry which is preliminary data.</text>
</comment>